<keyword evidence="4 5" id="KW-0472">Membrane</keyword>
<protein>
    <submittedName>
        <fullName evidence="7">Organic cation transporter protein</fullName>
    </submittedName>
</protein>
<feature type="transmembrane region" description="Helical" evidence="5">
    <location>
        <begin position="155"/>
        <end position="174"/>
    </location>
</feature>
<dbReference type="GO" id="GO:0016020">
    <property type="term" value="C:membrane"/>
    <property type="evidence" value="ECO:0007669"/>
    <property type="project" value="UniProtKB-SubCell"/>
</dbReference>
<dbReference type="PROSITE" id="PS50850">
    <property type="entry name" value="MFS"/>
    <property type="match status" value="1"/>
</dbReference>
<dbReference type="InterPro" id="IPR036259">
    <property type="entry name" value="MFS_trans_sf"/>
</dbReference>
<dbReference type="SUPFAM" id="SSF103473">
    <property type="entry name" value="MFS general substrate transporter"/>
    <property type="match status" value="1"/>
</dbReference>
<dbReference type="PANTHER" id="PTHR24064">
    <property type="entry name" value="SOLUTE CARRIER FAMILY 22 MEMBER"/>
    <property type="match status" value="1"/>
</dbReference>
<evidence type="ECO:0000259" key="6">
    <source>
        <dbReference type="PROSITE" id="PS50850"/>
    </source>
</evidence>
<dbReference type="Gene3D" id="1.20.1250.20">
    <property type="entry name" value="MFS general substrate transporter like domains"/>
    <property type="match status" value="1"/>
</dbReference>
<feature type="transmembrane region" description="Helical" evidence="5">
    <location>
        <begin position="357"/>
        <end position="378"/>
    </location>
</feature>
<reference evidence="7 8" key="1">
    <citation type="journal article" date="2019" name="Sci. Rep.">
        <title>Orb-weaving spider Araneus ventricosus genome elucidates the spidroin gene catalogue.</title>
        <authorList>
            <person name="Kono N."/>
            <person name="Nakamura H."/>
            <person name="Ohtoshi R."/>
            <person name="Moran D.A.P."/>
            <person name="Shinohara A."/>
            <person name="Yoshida Y."/>
            <person name="Fujiwara M."/>
            <person name="Mori M."/>
            <person name="Tomita M."/>
            <person name="Arakawa K."/>
        </authorList>
    </citation>
    <scope>NUCLEOTIDE SEQUENCE [LARGE SCALE GENOMIC DNA]</scope>
</reference>
<comment type="caution">
    <text evidence="7">The sequence shown here is derived from an EMBL/GenBank/DDBJ whole genome shotgun (WGS) entry which is preliminary data.</text>
</comment>
<dbReference type="Pfam" id="PF00083">
    <property type="entry name" value="Sugar_tr"/>
    <property type="match status" value="1"/>
</dbReference>
<keyword evidence="3 5" id="KW-1133">Transmembrane helix</keyword>
<keyword evidence="8" id="KW-1185">Reference proteome</keyword>
<accession>A0A4Y2RRQ9</accession>
<dbReference type="InterPro" id="IPR020846">
    <property type="entry name" value="MFS_dom"/>
</dbReference>
<evidence type="ECO:0000256" key="1">
    <source>
        <dbReference type="ARBA" id="ARBA00004141"/>
    </source>
</evidence>
<keyword evidence="2 5" id="KW-0812">Transmembrane</keyword>
<dbReference type="AlphaFoldDB" id="A0A4Y2RRQ9"/>
<evidence type="ECO:0000256" key="4">
    <source>
        <dbReference type="ARBA" id="ARBA00023136"/>
    </source>
</evidence>
<dbReference type="CDD" id="cd17317">
    <property type="entry name" value="MFS_SLC22"/>
    <property type="match status" value="1"/>
</dbReference>
<gene>
    <name evidence="7" type="primary">Orct_10</name>
    <name evidence="7" type="ORF">AVEN_220740_1</name>
</gene>
<dbReference type="Proteomes" id="UP000499080">
    <property type="component" value="Unassembled WGS sequence"/>
</dbReference>
<dbReference type="OrthoDB" id="6414071at2759"/>
<evidence type="ECO:0000313" key="8">
    <source>
        <dbReference type="Proteomes" id="UP000499080"/>
    </source>
</evidence>
<feature type="domain" description="Major facilitator superfamily (MFS) profile" evidence="6">
    <location>
        <begin position="57"/>
        <end position="499"/>
    </location>
</feature>
<comment type="subcellular location">
    <subcellularLocation>
        <location evidence="1">Membrane</location>
        <topology evidence="1">Multi-pass membrane protein</topology>
    </subcellularLocation>
</comment>
<evidence type="ECO:0000313" key="7">
    <source>
        <dbReference type="EMBL" id="GBN78060.1"/>
    </source>
</evidence>
<evidence type="ECO:0000256" key="5">
    <source>
        <dbReference type="SAM" id="Phobius"/>
    </source>
</evidence>
<evidence type="ECO:0000256" key="3">
    <source>
        <dbReference type="ARBA" id="ARBA00022989"/>
    </source>
</evidence>
<dbReference type="GO" id="GO:0022857">
    <property type="term" value="F:transmembrane transporter activity"/>
    <property type="evidence" value="ECO:0007669"/>
    <property type="project" value="InterPro"/>
</dbReference>
<sequence length="548" mass="62479">MHIFCFMKFSEFSLKYGVVGRPLVCPDVIGADAEGSSNSVFGFRAICSNIYNVLSWLYLLLRLPMRFGSVAEGLKDEGTSLMPSSQNDDSNSHTQFKLWFNILQQTRFCKERMGWDLVCDREWLVSMAKTIYMLGFLFGSIINGQLSDRFGRRKVMILCLCVFLVFAFLTLLSTNIIMFLIFRFFLAFGLTSVYVNSAVVLAEITSAEYRSIYIFAYKFGYVLGYPLTPLIAWLVPDWFWLQLIFTLPWLSLLCAFWILPETPRWLLSHRKFNELEQVLLLAAKKNGKDMKQARIEISDFISYHSQKDFVEEEATVLDLLRPTMRKNTINIFFSWFINSYIYFALSWNTNDLAGDPYWNFFITGAVELPEVFVFIFLCRYIGNRLGLAIANVLSGICLIGMVCVPSDMVWLTLLLAMSGKFFCSGAFDTEYVYTPELFPTVLRNVALGSSSTVARIGALISPFIHQLADVTYPWVPMAVPGALSILSGFLVLLLPETKGKILPDTLEEGEKFFEKQEPVHPLSSVDGTNEQEIELKKPVDMEILNKKV</sequence>
<proteinExistence type="predicted"/>
<feature type="transmembrane region" description="Helical" evidence="5">
    <location>
        <begin position="180"/>
        <end position="202"/>
    </location>
</feature>
<feature type="transmembrane region" description="Helical" evidence="5">
    <location>
        <begin position="123"/>
        <end position="143"/>
    </location>
</feature>
<feature type="transmembrane region" description="Helical" evidence="5">
    <location>
        <begin position="474"/>
        <end position="494"/>
    </location>
</feature>
<feature type="transmembrane region" description="Helical" evidence="5">
    <location>
        <begin position="214"/>
        <end position="233"/>
    </location>
</feature>
<feature type="transmembrane region" description="Helical" evidence="5">
    <location>
        <begin position="239"/>
        <end position="259"/>
    </location>
</feature>
<dbReference type="InterPro" id="IPR005828">
    <property type="entry name" value="MFS_sugar_transport-like"/>
</dbReference>
<evidence type="ECO:0000256" key="2">
    <source>
        <dbReference type="ARBA" id="ARBA00022692"/>
    </source>
</evidence>
<dbReference type="EMBL" id="BGPR01018024">
    <property type="protein sequence ID" value="GBN78060.1"/>
    <property type="molecule type" value="Genomic_DNA"/>
</dbReference>
<name>A0A4Y2RRQ9_ARAVE</name>
<feature type="transmembrane region" description="Helical" evidence="5">
    <location>
        <begin position="385"/>
        <end position="402"/>
    </location>
</feature>
<organism evidence="7 8">
    <name type="scientific">Araneus ventricosus</name>
    <name type="common">Orbweaver spider</name>
    <name type="synonym">Epeira ventricosa</name>
    <dbReference type="NCBI Taxonomy" id="182803"/>
    <lineage>
        <taxon>Eukaryota</taxon>
        <taxon>Metazoa</taxon>
        <taxon>Ecdysozoa</taxon>
        <taxon>Arthropoda</taxon>
        <taxon>Chelicerata</taxon>
        <taxon>Arachnida</taxon>
        <taxon>Araneae</taxon>
        <taxon>Araneomorphae</taxon>
        <taxon>Entelegynae</taxon>
        <taxon>Araneoidea</taxon>
        <taxon>Araneidae</taxon>
        <taxon>Araneus</taxon>
    </lineage>
</organism>
<feature type="transmembrane region" description="Helical" evidence="5">
    <location>
        <begin position="328"/>
        <end position="345"/>
    </location>
</feature>